<dbReference type="GO" id="GO:0005737">
    <property type="term" value="C:cytoplasm"/>
    <property type="evidence" value="ECO:0007669"/>
    <property type="project" value="TreeGrafter"/>
</dbReference>
<dbReference type="EMBL" id="PDUD01000001">
    <property type="protein sequence ID" value="PHN08679.1"/>
    <property type="molecule type" value="Genomic_DNA"/>
</dbReference>
<dbReference type="SMART" id="SM00487">
    <property type="entry name" value="DEXDc"/>
    <property type="match status" value="1"/>
</dbReference>
<keyword evidence="11" id="KW-1185">Reference proteome</keyword>
<dbReference type="GO" id="GO:0006310">
    <property type="term" value="P:DNA recombination"/>
    <property type="evidence" value="ECO:0007669"/>
    <property type="project" value="InterPro"/>
</dbReference>
<dbReference type="Pfam" id="PF00271">
    <property type="entry name" value="Helicase_C"/>
    <property type="match status" value="1"/>
</dbReference>
<dbReference type="Pfam" id="PF00270">
    <property type="entry name" value="DEAD"/>
    <property type="match status" value="1"/>
</dbReference>
<dbReference type="InterPro" id="IPR001650">
    <property type="entry name" value="Helicase_C-like"/>
</dbReference>
<keyword evidence="2 6" id="KW-0378">Hydrolase</keyword>
<keyword evidence="4 6" id="KW-0067">ATP-binding</keyword>
<feature type="binding site" evidence="6">
    <location>
        <begin position="1076"/>
        <end position="1083"/>
    </location>
    <ligand>
        <name>ATP</name>
        <dbReference type="ChEBI" id="CHEBI:30616"/>
    </ligand>
</feature>
<dbReference type="Pfam" id="PF13361">
    <property type="entry name" value="UvrD_C"/>
    <property type="match status" value="2"/>
</dbReference>
<evidence type="ECO:0000256" key="3">
    <source>
        <dbReference type="ARBA" id="ARBA00022806"/>
    </source>
</evidence>
<dbReference type="GO" id="GO:0043138">
    <property type="term" value="F:3'-5' DNA helicase activity"/>
    <property type="evidence" value="ECO:0007669"/>
    <property type="project" value="TreeGrafter"/>
</dbReference>
<evidence type="ECO:0000256" key="4">
    <source>
        <dbReference type="ARBA" id="ARBA00022840"/>
    </source>
</evidence>
<protein>
    <submittedName>
        <fullName evidence="10">ATP-binding protein</fullName>
    </submittedName>
</protein>
<keyword evidence="3 6" id="KW-0347">Helicase</keyword>
<dbReference type="GO" id="GO:0003677">
    <property type="term" value="F:DNA binding"/>
    <property type="evidence" value="ECO:0007669"/>
    <property type="project" value="UniProtKB-KW"/>
</dbReference>
<dbReference type="CDD" id="cd17932">
    <property type="entry name" value="DEXQc_UvrD"/>
    <property type="match status" value="1"/>
</dbReference>
<dbReference type="InterPro" id="IPR012337">
    <property type="entry name" value="RNaseH-like_sf"/>
</dbReference>
<dbReference type="GO" id="GO:0043590">
    <property type="term" value="C:bacterial nucleoid"/>
    <property type="evidence" value="ECO:0007669"/>
    <property type="project" value="TreeGrafter"/>
</dbReference>
<dbReference type="SUPFAM" id="SSF52540">
    <property type="entry name" value="P-loop containing nucleoside triphosphate hydrolases"/>
    <property type="match status" value="2"/>
</dbReference>
<organism evidence="10 11">
    <name type="scientific">Flavilitoribacter nigricans (strain ATCC 23147 / DSM 23189 / NBRC 102662 / NCIMB 1420 / SS-2)</name>
    <name type="common">Lewinella nigricans</name>
    <dbReference type="NCBI Taxonomy" id="1122177"/>
    <lineage>
        <taxon>Bacteria</taxon>
        <taxon>Pseudomonadati</taxon>
        <taxon>Bacteroidota</taxon>
        <taxon>Saprospiria</taxon>
        <taxon>Saprospirales</taxon>
        <taxon>Lewinellaceae</taxon>
        <taxon>Flavilitoribacter</taxon>
    </lineage>
</organism>
<gene>
    <name evidence="10" type="ORF">CRP01_01850</name>
</gene>
<evidence type="ECO:0000256" key="1">
    <source>
        <dbReference type="ARBA" id="ARBA00022741"/>
    </source>
</evidence>
<dbReference type="OrthoDB" id="9763310at2"/>
<evidence type="ECO:0000313" key="11">
    <source>
        <dbReference type="Proteomes" id="UP000223913"/>
    </source>
</evidence>
<keyword evidence="1 6" id="KW-0547">Nucleotide-binding</keyword>
<dbReference type="NCBIfam" id="TIGR00614">
    <property type="entry name" value="recQ_fam"/>
    <property type="match status" value="1"/>
</dbReference>
<dbReference type="Gene3D" id="3.40.50.300">
    <property type="entry name" value="P-loop containing nucleotide triphosphate hydrolases"/>
    <property type="match status" value="5"/>
</dbReference>
<dbReference type="PANTHER" id="PTHR13710">
    <property type="entry name" value="DNA HELICASE RECQ FAMILY MEMBER"/>
    <property type="match status" value="1"/>
</dbReference>
<dbReference type="SUPFAM" id="SSF53098">
    <property type="entry name" value="Ribonuclease H-like"/>
    <property type="match status" value="1"/>
</dbReference>
<dbReference type="RefSeq" id="WP_099148269.1">
    <property type="nucleotide sequence ID" value="NZ_PDUD01000001.1"/>
</dbReference>
<dbReference type="InterPro" id="IPR002464">
    <property type="entry name" value="DNA/RNA_helicase_DEAH_CS"/>
</dbReference>
<proteinExistence type="predicted"/>
<evidence type="ECO:0000259" key="8">
    <source>
        <dbReference type="PROSITE" id="PS51194"/>
    </source>
</evidence>
<evidence type="ECO:0000256" key="6">
    <source>
        <dbReference type="PROSITE-ProRule" id="PRU00560"/>
    </source>
</evidence>
<comment type="caution">
    <text evidence="10">The sequence shown here is derived from an EMBL/GenBank/DDBJ whole genome shotgun (WGS) entry which is preliminary data.</text>
</comment>
<dbReference type="GO" id="GO:0016787">
    <property type="term" value="F:hydrolase activity"/>
    <property type="evidence" value="ECO:0007669"/>
    <property type="project" value="UniProtKB-UniRule"/>
</dbReference>
<feature type="domain" description="Helicase C-terminal" evidence="8">
    <location>
        <begin position="490"/>
        <end position="646"/>
    </location>
</feature>
<dbReference type="GO" id="GO:0030894">
    <property type="term" value="C:replisome"/>
    <property type="evidence" value="ECO:0007669"/>
    <property type="project" value="TreeGrafter"/>
</dbReference>
<dbReference type="PROSITE" id="PS51192">
    <property type="entry name" value="HELICASE_ATP_BIND_1"/>
    <property type="match status" value="1"/>
</dbReference>
<dbReference type="InterPro" id="IPR004589">
    <property type="entry name" value="DNA_helicase_ATP-dep_RecQ"/>
</dbReference>
<evidence type="ECO:0000259" key="7">
    <source>
        <dbReference type="PROSITE" id="PS51192"/>
    </source>
</evidence>
<dbReference type="InterPro" id="IPR036397">
    <property type="entry name" value="RNaseH_sf"/>
</dbReference>
<evidence type="ECO:0000256" key="5">
    <source>
        <dbReference type="ARBA" id="ARBA00023125"/>
    </source>
</evidence>
<evidence type="ECO:0000259" key="9">
    <source>
        <dbReference type="PROSITE" id="PS51198"/>
    </source>
</evidence>
<dbReference type="PROSITE" id="PS51194">
    <property type="entry name" value="HELICASE_CTER"/>
    <property type="match status" value="1"/>
</dbReference>
<dbReference type="Pfam" id="PF00580">
    <property type="entry name" value="UvrD-helicase"/>
    <property type="match status" value="2"/>
</dbReference>
<dbReference type="InterPro" id="IPR014001">
    <property type="entry name" value="Helicase_ATP-bd"/>
</dbReference>
<keyword evidence="5" id="KW-0238">DNA-binding</keyword>
<dbReference type="PROSITE" id="PS00690">
    <property type="entry name" value="DEAH_ATP_HELICASE"/>
    <property type="match status" value="1"/>
</dbReference>
<name>A0A2D0NKE2_FLAN2</name>
<dbReference type="InterPro" id="IPR014017">
    <property type="entry name" value="DNA_helicase_UvrD-like_C"/>
</dbReference>
<dbReference type="SMART" id="SM00490">
    <property type="entry name" value="HELICc"/>
    <property type="match status" value="1"/>
</dbReference>
<dbReference type="InterPro" id="IPR027417">
    <property type="entry name" value="P-loop_NTPase"/>
</dbReference>
<dbReference type="Gene3D" id="3.30.420.10">
    <property type="entry name" value="Ribonuclease H-like superfamily/Ribonuclease H"/>
    <property type="match status" value="1"/>
</dbReference>
<feature type="domain" description="Helicase ATP-binding" evidence="7">
    <location>
        <begin position="282"/>
        <end position="463"/>
    </location>
</feature>
<dbReference type="InterPro" id="IPR014016">
    <property type="entry name" value="UvrD-like_ATP-bd"/>
</dbReference>
<accession>A0A2D0NKE2</accession>
<evidence type="ECO:0000313" key="10">
    <source>
        <dbReference type="EMBL" id="PHN08679.1"/>
    </source>
</evidence>
<dbReference type="GO" id="GO:0006281">
    <property type="term" value="P:DNA repair"/>
    <property type="evidence" value="ECO:0007669"/>
    <property type="project" value="TreeGrafter"/>
</dbReference>
<reference evidence="10 11" key="1">
    <citation type="submission" date="2017-10" db="EMBL/GenBank/DDBJ databases">
        <title>The draft genome sequence of Lewinella nigricans NBRC 102662.</title>
        <authorList>
            <person name="Wang K."/>
        </authorList>
    </citation>
    <scope>NUCLEOTIDE SEQUENCE [LARGE SCALE GENOMIC DNA]</scope>
    <source>
        <strain evidence="10 11">NBRC 102662</strain>
    </source>
</reference>
<feature type="domain" description="UvrD-like helicase ATP-binding" evidence="9">
    <location>
        <begin position="1055"/>
        <end position="1393"/>
    </location>
</feature>
<dbReference type="GO" id="GO:0005524">
    <property type="term" value="F:ATP binding"/>
    <property type="evidence" value="ECO:0007669"/>
    <property type="project" value="UniProtKB-UniRule"/>
</dbReference>
<dbReference type="PROSITE" id="PS51198">
    <property type="entry name" value="UVRD_HELICASE_ATP_BIND"/>
    <property type="match status" value="1"/>
</dbReference>
<sequence>MMPGISNILFFDLEVHKKSKNILEIGAVLRGDQFRKSAPNAFVQFSESAEIVCGHNIVDHDLPILEKYLPGHAILSKPVIDTLFLSALLYPKKPYHRLIKNYQLNGNELNNPLADAKLTRDLVSDLLQAYRELPPERKAIYFSLLGRQKGFNGFFKIANPNGLQPLLEVKQLAKLLQVQYSQLICGKSDLITIIDQNPVELAYTIALISTNDIDSLPPPWLLHRFPAVMQVINRLRLLCNANGNCPYCQFLQPKESLKRHFGFPGFRRFEGDGDKPLQEQVVEATLNGKSLIAIFPTGGGKSLTFQLPALMEGEANRSLTVVISPLQSLMKDQVDVLEKRHGITAAVTINGMLSPLERSESIERVQQGGANLLYISPESLRSTTIIKLLKGRQIARFVIDEAHCLSSWGQDFRVDYLYIGRFIKKLQQEKNLAHPIPVSCFTATAKPAVVKDILAYFKVHLALELEVFQTSAKRRNLKYYVISTNTEQEKQERLIELLQSEEGPKIVYVSRVKTAEKLAQNLQAKGFQAKAYHGKLESDAKKKIQEEFMDNENDLDVIVATSAFGMGVDKDNVKIVIHYQISDSLENYMQESGRAGRNPELRAKCFILFDEEDLSGHFQLLNKTKLNYKEINQIWYGIKRFKKKSFSKSALEIAKEAGWDVELYQLETRVKMAISALEESGYLSRGENTPSIFASSIVAKNVDQANQLIDTHADRFDGIQDTKNAKRVFKSVLSRARAQEDTRVDVMADALAVDKDEISRYLTIFRQIGILSHAKDLTAYYFTVGSKRHSRTVFQKAAHLEAKLFDLLFPNPETLSRKFFLRELNEDLINAGLDADQETLKAILNYWAISNAIGKERLNRSTEQYLVRLKEAPEVLRAKIRQREKMGGFCLAIFERDYLAKAKDDPDFTDKKLIEFSTLELQENANQLSGESCTIRDYEYLLLYLHHLNVIELKSGLLVLYNPMKIVRKEENNRKQYTQEDFEQLARFYQSKTEQIHIVGEYAQKQLKQQEEALQFVDDYFVLNYATFLEKYFPKRITKIRQPLTEAQFARIIKDLSTEQLAVINDGKSENILVAAGPGSGKTRVLVHKVASLLLMEDIKAEQFLMLTFSRPAALEFKTRLKDLIGKLAYDVDVFTYHGFAFQLLGRIGNLEKAEKILPLATQAIQNREISMERILCKSVMVVDEFQDVSEKEYQFMAAIAEKAGSIRIIVVGDDDQNIYEFRGASIKYLREFSKRPKAQTYYLTTNYRAKQNLLQFSNRFLATQITAARIKQDIDLVAHQKDNGRIEVIEYQHNHLILPLLDHLQKQKLSGTSCVLTHTNEEAVLIATLLKQKGLPARLIVEREGFELRNLVAIDWFSTEILQGLQDDFGLIPEETWKVKKDIVLSKIQDTHILDIVSRLINSFEATNSVKFKSHWLTYLRDCRIEDLYHPEVAVILVSTMHKAKGKEFDNVFLLLNNYSLGSEEKKRVLYVAITRAKANLFIHTNSVRFLTDGIPALAFREDHQQWPEPATIVLQGGMRDVWLDYFENPHIAYNIKEVHSGQELVHSLKTFGSFMTTDRHEVLRLSKKFASKLQGYLDKGYRLERACAQYLVYWYKDAGEKVRVVLPEIRLSKLE</sequence>
<dbReference type="InterPro" id="IPR011545">
    <property type="entry name" value="DEAD/DEAH_box_helicase_dom"/>
</dbReference>
<dbReference type="GO" id="GO:0009378">
    <property type="term" value="F:four-way junction helicase activity"/>
    <property type="evidence" value="ECO:0007669"/>
    <property type="project" value="TreeGrafter"/>
</dbReference>
<dbReference type="PANTHER" id="PTHR13710:SF84">
    <property type="entry name" value="ATP-DEPENDENT DNA HELICASE RECS-RELATED"/>
    <property type="match status" value="1"/>
</dbReference>
<dbReference type="Proteomes" id="UP000223913">
    <property type="component" value="Unassembled WGS sequence"/>
</dbReference>
<evidence type="ECO:0000256" key="2">
    <source>
        <dbReference type="ARBA" id="ARBA00022801"/>
    </source>
</evidence>